<dbReference type="Gene3D" id="2.60.40.10">
    <property type="entry name" value="Immunoglobulins"/>
    <property type="match status" value="2"/>
</dbReference>
<organism evidence="6 7">
    <name type="scientific">Fibrivirga algicola</name>
    <dbReference type="NCBI Taxonomy" id="2950420"/>
    <lineage>
        <taxon>Bacteria</taxon>
        <taxon>Pseudomonadati</taxon>
        <taxon>Bacteroidota</taxon>
        <taxon>Cytophagia</taxon>
        <taxon>Cytophagales</taxon>
        <taxon>Spirosomataceae</taxon>
        <taxon>Fibrivirga</taxon>
    </lineage>
</organism>
<evidence type="ECO:0000256" key="3">
    <source>
        <dbReference type="ARBA" id="ARBA00022729"/>
    </source>
</evidence>
<dbReference type="EMBL" id="WAEL01000009">
    <property type="protein sequence ID" value="NID12918.1"/>
    <property type="molecule type" value="Genomic_DNA"/>
</dbReference>
<feature type="region of interest" description="Disordered" evidence="4">
    <location>
        <begin position="37"/>
        <end position="71"/>
    </location>
</feature>
<evidence type="ECO:0000313" key="7">
    <source>
        <dbReference type="Proteomes" id="UP000606008"/>
    </source>
</evidence>
<evidence type="ECO:0000313" key="6">
    <source>
        <dbReference type="EMBL" id="NID12918.1"/>
    </source>
</evidence>
<feature type="compositionally biased region" description="Polar residues" evidence="4">
    <location>
        <begin position="37"/>
        <end position="48"/>
    </location>
</feature>
<dbReference type="Proteomes" id="UP000606008">
    <property type="component" value="Unassembled WGS sequence"/>
</dbReference>
<sequence length="1301" mass="135373">MILRLLVPLFIPFLVAHSSDPDNRFVSASALTGYQPTASVRTQARTNQSPAPDRSRDASADAVGNSTTSSENDCGLRLLTNITGCYSVSGLSKATVSAEVSWTSVPDGEAIIVQLGDQTRTIRPRLVSTLTNADVQSPQLVAFEIEATGSPISVSVSYTTCTISSTVLTPTPCQPLACAGLGGTVYKDFNADGIHQSGESTGLPDIVVQAITSNGSVLATSTDSLGRYTLAVPAQAYPVRVEFSNVPTYAGNGTPAGTDGRTTVQFVGSPNCGVDLGVLNAQEHCQTDPFIIVPCFVNGDPLPGGSPAGVLDAIVAFPYSLRGNKDMSRMTPLATASQVGSLWGTAYNKFTKRLFTSAVMRRHVGLGPGGLGGIYVTDLSGSSYSSATTNLFVDVTSLGIDLGTIPSNSARGLVAEPATANYDLPAFAAVGKVGMGDMDMAEDGSLLWFTNLHDGQLYSLRVPASGAPGPSDWAAHSLPTDITCQSGQRRIWGVKTYQGKVYVGTVCDASLSKDKRDLRAVVYAYTPGTSGNLGSGGSFRVIFDFPLTYPKGAPDRTDFSVRGWFPWEDDFNKFTLVGTDAIIHPQPILADIQFDIDGSMVLGFNDRSGLQLGFENFGTNVPDEMHYVNMSGGDVLRAYFSNGTYVLENGGKAGPNVGASTANNEGPGGGEFYNDDFLYDGALVHTENANGAIAIRPGSGEVVVSTMDPLNNQSWSGGIRYLSNTTGYYTSGNNASSAYVVYRTLEGDGSTFGKATGLGGVSLTCDLPTYLQLGNRVWQDDDQDGEQDPDEKGLPGVQVALYQNGALITTTTTDVSGDYYFTYSPTSSTIAGTTTDLLPNTTYQIAFGAGGQFTNNVLTDAGGHYQLTTANATGGTRNDINDSDAQISNVAGLSVPIITVTTGNLGSVDHSLDAGFYCLPTLVASVSVTPPTCPASGTIAQNDGRIDLSGIQNGDKAILFTAGTPPSYTATDNSRTVVAGQVSFTDLPTPATTSGTSYSIVVYNGPCCFTVLSTLLPQTTCIPTLALSVTPGACTSLTNAYTLTGVLSLTNAITDTAILTDGTETITLPITAGDTAIPFSLTGLPSGSGLHTVRVSYAGQTAEQAYTAPASCTVAADLAVSSTTVCAGETATLTAIGCELGTIQWTGGAVAATGQSVLVSTSYLAAITSPTLLTFTATCSVGTSVTTATATLLVNPKPAIELNSVLCAGPAAYTIVLTTPVTDAPLTYELVRGNSFATGTALTMGRTTLPATGQLSPLQQPGTYWVRVYNDTNCYTELPIDVQRCDCPEGKCLPLMIQRLR</sequence>
<keyword evidence="2" id="KW-0964">Secreted</keyword>
<evidence type="ECO:0000259" key="5">
    <source>
        <dbReference type="Pfam" id="PF17210"/>
    </source>
</evidence>
<dbReference type="SUPFAM" id="SSF117074">
    <property type="entry name" value="Hypothetical protein PA1324"/>
    <property type="match status" value="2"/>
</dbReference>
<evidence type="ECO:0000256" key="4">
    <source>
        <dbReference type="SAM" id="MobiDB-lite"/>
    </source>
</evidence>
<name>A0ABX0QQR8_9BACT</name>
<evidence type="ECO:0000256" key="1">
    <source>
        <dbReference type="ARBA" id="ARBA00004613"/>
    </source>
</evidence>
<dbReference type="Pfam" id="PF17210">
    <property type="entry name" value="SdrD_B"/>
    <property type="match status" value="1"/>
</dbReference>
<gene>
    <name evidence="6" type="ORF">F7231_22290</name>
</gene>
<comment type="subcellular location">
    <subcellularLocation>
        <location evidence="1">Secreted</location>
    </subcellularLocation>
</comment>
<comment type="caution">
    <text evidence="6">The sequence shown here is derived from an EMBL/GenBank/DDBJ whole genome shotgun (WGS) entry which is preliminary data.</text>
</comment>
<accession>A0ABX0QQR8</accession>
<proteinExistence type="predicted"/>
<keyword evidence="3" id="KW-0732">Signal</keyword>
<reference evidence="6" key="1">
    <citation type="submission" date="2024-05" db="EMBL/GenBank/DDBJ databases">
        <authorList>
            <person name="Jung D.-H."/>
        </authorList>
    </citation>
    <scope>NUCLEOTIDE SEQUENCE</scope>
    <source>
        <strain evidence="6">JA-25</strain>
    </source>
</reference>
<dbReference type="InterPro" id="IPR013783">
    <property type="entry name" value="Ig-like_fold"/>
</dbReference>
<protein>
    <recommendedName>
        <fullName evidence="5">SD-repeat containing protein B domain-containing protein</fullName>
    </recommendedName>
</protein>
<feature type="domain" description="SD-repeat containing protein B" evidence="5">
    <location>
        <begin position="772"/>
        <end position="822"/>
    </location>
</feature>
<dbReference type="InterPro" id="IPR033764">
    <property type="entry name" value="Sdr_B"/>
</dbReference>
<keyword evidence="7" id="KW-1185">Reference proteome</keyword>
<evidence type="ECO:0000256" key="2">
    <source>
        <dbReference type="ARBA" id="ARBA00022525"/>
    </source>
</evidence>